<sequence length="246" mass="28059">LRYWVQEMHVDGFRFDLAPALARELHAVDRLGRFFAMVQQDPVLAEVKLIAEPWDLGPGGYQVGNFPHGWVEWNAEYRDTVRRFWRGDGSQLGKLASRLSGSADIYDQRDRTPFASINFPTCHDGFSLRDLVSYERKHNEANGEEGRDGTDANWSRNWGEEGPTELQSILLRRDRMMRNFLATLAFSQGVPMISHGDEIGRTLGGNNNSYCHDSPLTWLNWDLDGEQRSLLEFVGRVFAIRSANPA</sequence>
<accession>X0X286</accession>
<protein>
    <recommendedName>
        <fullName evidence="3">Glycosyl hydrolase family 13 catalytic domain-containing protein</fullName>
    </recommendedName>
</protein>
<reference evidence="2" key="1">
    <citation type="journal article" date="2014" name="Front. Microbiol.">
        <title>High frequency of phylogenetically diverse reductive dehalogenase-homologous genes in deep subseafloor sedimentary metagenomes.</title>
        <authorList>
            <person name="Kawai M."/>
            <person name="Futagami T."/>
            <person name="Toyoda A."/>
            <person name="Takaki Y."/>
            <person name="Nishi S."/>
            <person name="Hori S."/>
            <person name="Arai W."/>
            <person name="Tsubouchi T."/>
            <person name="Morono Y."/>
            <person name="Uchiyama I."/>
            <person name="Ito T."/>
            <person name="Fujiyama A."/>
            <person name="Inagaki F."/>
            <person name="Takami H."/>
        </authorList>
    </citation>
    <scope>NUCLEOTIDE SEQUENCE</scope>
    <source>
        <strain evidence="2">Expedition CK06-06</strain>
    </source>
</reference>
<evidence type="ECO:0008006" key="3">
    <source>
        <dbReference type="Google" id="ProtNLM"/>
    </source>
</evidence>
<feature type="non-terminal residue" evidence="2">
    <location>
        <position position="1"/>
    </location>
</feature>
<proteinExistence type="predicted"/>
<evidence type="ECO:0000313" key="2">
    <source>
        <dbReference type="EMBL" id="GAG29517.1"/>
    </source>
</evidence>
<evidence type="ECO:0000256" key="1">
    <source>
        <dbReference type="SAM" id="MobiDB-lite"/>
    </source>
</evidence>
<dbReference type="AlphaFoldDB" id="X0X286"/>
<dbReference type="Gene3D" id="3.20.20.80">
    <property type="entry name" value="Glycosidases"/>
    <property type="match status" value="1"/>
</dbReference>
<comment type="caution">
    <text evidence="2">The sequence shown here is derived from an EMBL/GenBank/DDBJ whole genome shotgun (WGS) entry which is preliminary data.</text>
</comment>
<name>X0X286_9ZZZZ</name>
<dbReference type="InterPro" id="IPR017853">
    <property type="entry name" value="GH"/>
</dbReference>
<organism evidence="2">
    <name type="scientific">marine sediment metagenome</name>
    <dbReference type="NCBI Taxonomy" id="412755"/>
    <lineage>
        <taxon>unclassified sequences</taxon>
        <taxon>metagenomes</taxon>
        <taxon>ecological metagenomes</taxon>
    </lineage>
</organism>
<gene>
    <name evidence="2" type="ORF">S01H1_69901</name>
</gene>
<feature type="non-terminal residue" evidence="2">
    <location>
        <position position="246"/>
    </location>
</feature>
<feature type="compositionally biased region" description="Basic and acidic residues" evidence="1">
    <location>
        <begin position="138"/>
        <end position="150"/>
    </location>
</feature>
<dbReference type="PANTHER" id="PTHR43002">
    <property type="entry name" value="GLYCOGEN DEBRANCHING ENZYME"/>
    <property type="match status" value="1"/>
</dbReference>
<feature type="region of interest" description="Disordered" evidence="1">
    <location>
        <begin position="138"/>
        <end position="158"/>
    </location>
</feature>
<dbReference type="EMBL" id="BARS01046434">
    <property type="protein sequence ID" value="GAG29517.1"/>
    <property type="molecule type" value="Genomic_DNA"/>
</dbReference>
<dbReference type="SUPFAM" id="SSF51445">
    <property type="entry name" value="(Trans)glycosidases"/>
    <property type="match status" value="1"/>
</dbReference>